<feature type="region of interest" description="Disordered" evidence="1">
    <location>
        <begin position="1"/>
        <end position="64"/>
    </location>
</feature>
<dbReference type="Pfam" id="PF13350">
    <property type="entry name" value="Y_phosphatase3"/>
    <property type="match status" value="1"/>
</dbReference>
<organism evidence="2 3">
    <name type="scientific">Amycolatopsis silviterrae</name>
    <dbReference type="NCBI Taxonomy" id="1656914"/>
    <lineage>
        <taxon>Bacteria</taxon>
        <taxon>Bacillati</taxon>
        <taxon>Actinomycetota</taxon>
        <taxon>Actinomycetes</taxon>
        <taxon>Pseudonocardiales</taxon>
        <taxon>Pseudonocardiaceae</taxon>
        <taxon>Amycolatopsis</taxon>
    </lineage>
</organism>
<name>A0ABW5H025_9PSEU</name>
<comment type="caution">
    <text evidence="2">The sequence shown here is derived from an EMBL/GenBank/DDBJ whole genome shotgun (WGS) entry which is preliminary data.</text>
</comment>
<reference evidence="3" key="1">
    <citation type="journal article" date="2019" name="Int. J. Syst. Evol. Microbiol.">
        <title>The Global Catalogue of Microorganisms (GCM) 10K type strain sequencing project: providing services to taxonomists for standard genome sequencing and annotation.</title>
        <authorList>
            <consortium name="The Broad Institute Genomics Platform"/>
            <consortium name="The Broad Institute Genome Sequencing Center for Infectious Disease"/>
            <person name="Wu L."/>
            <person name="Ma J."/>
        </authorList>
    </citation>
    <scope>NUCLEOTIDE SEQUENCE [LARGE SCALE GENOMIC DNA]</scope>
    <source>
        <strain evidence="3">CGMCC 4.7641</strain>
    </source>
</reference>
<dbReference type="InterPro" id="IPR029021">
    <property type="entry name" value="Prot-tyrosine_phosphatase-like"/>
</dbReference>
<evidence type="ECO:0000313" key="3">
    <source>
        <dbReference type="Proteomes" id="UP001597483"/>
    </source>
</evidence>
<dbReference type="RefSeq" id="WP_378300623.1">
    <property type="nucleotide sequence ID" value="NZ_JBHUKS010000004.1"/>
</dbReference>
<protein>
    <submittedName>
        <fullName evidence="2">Tyrosine-protein phosphatase</fullName>
    </submittedName>
</protein>
<dbReference type="InterPro" id="IPR026893">
    <property type="entry name" value="Tyr/Ser_Pase_IphP-type"/>
</dbReference>
<keyword evidence="3" id="KW-1185">Reference proteome</keyword>
<evidence type="ECO:0000256" key="1">
    <source>
        <dbReference type="SAM" id="MobiDB-lite"/>
    </source>
</evidence>
<dbReference type="EMBL" id="JBHUKS010000004">
    <property type="protein sequence ID" value="MFD2466575.1"/>
    <property type="molecule type" value="Genomic_DNA"/>
</dbReference>
<accession>A0ABW5H025</accession>
<sequence>MLRDGESVTTSTDKNRRSPVRGPFSAVGTRIRRTGSGSADGEPVGGLGRLLQHQGPRRAADPIRRAHGTARFYRAASLRFVTEAGWASARESGVRTVIDLRNPAEISTCAATVPPGVHRRRAARRNPALLPRFP</sequence>
<dbReference type="SUPFAM" id="SSF52799">
    <property type="entry name" value="(Phosphotyrosine protein) phosphatases II"/>
    <property type="match status" value="1"/>
</dbReference>
<dbReference type="Proteomes" id="UP001597483">
    <property type="component" value="Unassembled WGS sequence"/>
</dbReference>
<evidence type="ECO:0000313" key="2">
    <source>
        <dbReference type="EMBL" id="MFD2466575.1"/>
    </source>
</evidence>
<gene>
    <name evidence="2" type="ORF">ACFSVL_04175</name>
</gene>
<proteinExistence type="predicted"/>
<dbReference type="Gene3D" id="3.90.190.10">
    <property type="entry name" value="Protein tyrosine phosphatase superfamily"/>
    <property type="match status" value="1"/>
</dbReference>